<dbReference type="GO" id="GO:0016020">
    <property type="term" value="C:membrane"/>
    <property type="evidence" value="ECO:0007669"/>
    <property type="project" value="TreeGrafter"/>
</dbReference>
<dbReference type="InterPro" id="IPR057326">
    <property type="entry name" value="KR_dom"/>
</dbReference>
<comment type="similarity">
    <text evidence="1 3">Belongs to the short-chain dehydrogenases/reductases (SDR) family.</text>
</comment>
<dbReference type="InterPro" id="IPR036291">
    <property type="entry name" value="NAD(P)-bd_dom_sf"/>
</dbReference>
<dbReference type="OrthoDB" id="9810734at2"/>
<evidence type="ECO:0000256" key="3">
    <source>
        <dbReference type="RuleBase" id="RU000363"/>
    </source>
</evidence>
<protein>
    <submittedName>
        <fullName evidence="5">SDR family NAD(P)-dependent oxidoreductase</fullName>
    </submittedName>
</protein>
<organism evidence="5 6">
    <name type="scientific">Larkinella rosea</name>
    <dbReference type="NCBI Taxonomy" id="2025312"/>
    <lineage>
        <taxon>Bacteria</taxon>
        <taxon>Pseudomonadati</taxon>
        <taxon>Bacteroidota</taxon>
        <taxon>Cytophagia</taxon>
        <taxon>Cytophagales</taxon>
        <taxon>Spirosomataceae</taxon>
        <taxon>Larkinella</taxon>
    </lineage>
</organism>
<evidence type="ECO:0000256" key="2">
    <source>
        <dbReference type="ARBA" id="ARBA00023002"/>
    </source>
</evidence>
<accession>A0A3P1B9J4</accession>
<dbReference type="InterPro" id="IPR002347">
    <property type="entry name" value="SDR_fam"/>
</dbReference>
<evidence type="ECO:0000259" key="4">
    <source>
        <dbReference type="SMART" id="SM00822"/>
    </source>
</evidence>
<proteinExistence type="inferred from homology"/>
<dbReference type="PRINTS" id="PR00081">
    <property type="entry name" value="GDHRDH"/>
</dbReference>
<dbReference type="Gene3D" id="3.40.50.720">
    <property type="entry name" value="NAD(P)-binding Rossmann-like Domain"/>
    <property type="match status" value="1"/>
</dbReference>
<evidence type="ECO:0000256" key="1">
    <source>
        <dbReference type="ARBA" id="ARBA00006484"/>
    </source>
</evidence>
<dbReference type="PANTHER" id="PTHR44196">
    <property type="entry name" value="DEHYDROGENASE/REDUCTASE SDR FAMILY MEMBER 7B"/>
    <property type="match status" value="1"/>
</dbReference>
<evidence type="ECO:0000313" key="5">
    <source>
        <dbReference type="EMBL" id="RRA97571.1"/>
    </source>
</evidence>
<dbReference type="Proteomes" id="UP000271925">
    <property type="component" value="Unassembled WGS sequence"/>
</dbReference>
<keyword evidence="6" id="KW-1185">Reference proteome</keyword>
<feature type="domain" description="Ketoreductase" evidence="4">
    <location>
        <begin position="6"/>
        <end position="183"/>
    </location>
</feature>
<dbReference type="Pfam" id="PF00106">
    <property type="entry name" value="adh_short"/>
    <property type="match status" value="1"/>
</dbReference>
<reference evidence="5 6" key="1">
    <citation type="submission" date="2018-11" db="EMBL/GenBank/DDBJ databases">
        <authorList>
            <person name="Zhou Z."/>
            <person name="Wang G."/>
        </authorList>
    </citation>
    <scope>NUCLEOTIDE SEQUENCE [LARGE SCALE GENOMIC DNA]</scope>
    <source>
        <strain evidence="5 6">KCTC52004</strain>
    </source>
</reference>
<gene>
    <name evidence="5" type="ORF">EHT25_31455</name>
</gene>
<comment type="caution">
    <text evidence="5">The sequence shown here is derived from an EMBL/GenBank/DDBJ whole genome shotgun (WGS) entry which is preliminary data.</text>
</comment>
<dbReference type="EMBL" id="RQJO01000017">
    <property type="protein sequence ID" value="RRA97571.1"/>
    <property type="molecule type" value="Genomic_DNA"/>
</dbReference>
<keyword evidence="2" id="KW-0560">Oxidoreductase</keyword>
<name>A0A3P1B9J4_9BACT</name>
<evidence type="ECO:0000313" key="6">
    <source>
        <dbReference type="Proteomes" id="UP000271925"/>
    </source>
</evidence>
<dbReference type="AlphaFoldDB" id="A0A3P1B9J4"/>
<dbReference type="RefSeq" id="WP_124879435.1">
    <property type="nucleotide sequence ID" value="NZ_RQJO01000017.1"/>
</dbReference>
<dbReference type="PRINTS" id="PR00080">
    <property type="entry name" value="SDRFAMILY"/>
</dbReference>
<dbReference type="SUPFAM" id="SSF51735">
    <property type="entry name" value="NAD(P)-binding Rossmann-fold domains"/>
    <property type="match status" value="1"/>
</dbReference>
<dbReference type="InterPro" id="IPR020904">
    <property type="entry name" value="Sc_DH/Rdtase_CS"/>
</dbReference>
<sequence>MKTQNNTVLITGGSAGIGFEIAKLFAQNGNQVIITGRNADRLQQAVAQLENTTAIVSDVSKPEDVDQLVERLNNDFPNLNLVINNAGRAFYYSLSEDGIHAIDKAGEEMTTNYLSIIGLTEKILPLLKKQPEAALVNVSSIVAFVPGHTTATYSASKAALHAYTQALRYTLAKDTAIKVFELMPPLVNTDFSQEIGGINGISPKVVADDLLNALENNTYEIHVGNTANLYKLFLSSPEEAFLTLNKGR</sequence>
<dbReference type="PROSITE" id="PS00061">
    <property type="entry name" value="ADH_SHORT"/>
    <property type="match status" value="1"/>
</dbReference>
<dbReference type="SMART" id="SM00822">
    <property type="entry name" value="PKS_KR"/>
    <property type="match status" value="1"/>
</dbReference>
<dbReference type="GO" id="GO:0016491">
    <property type="term" value="F:oxidoreductase activity"/>
    <property type="evidence" value="ECO:0007669"/>
    <property type="project" value="UniProtKB-KW"/>
</dbReference>
<dbReference type="PANTHER" id="PTHR44196:SF1">
    <property type="entry name" value="DEHYDROGENASE_REDUCTASE SDR FAMILY MEMBER 7B"/>
    <property type="match status" value="1"/>
</dbReference>